<evidence type="ECO:0000256" key="1">
    <source>
        <dbReference type="SAM" id="Coils"/>
    </source>
</evidence>
<dbReference type="Pfam" id="PF24481">
    <property type="entry name" value="CT398_CC"/>
    <property type="match status" value="1"/>
</dbReference>
<evidence type="ECO:0000259" key="2">
    <source>
        <dbReference type="Pfam" id="PF02591"/>
    </source>
</evidence>
<dbReference type="EMBL" id="JACHGW010000003">
    <property type="protein sequence ID" value="MBB6052050.1"/>
    <property type="molecule type" value="Genomic_DNA"/>
</dbReference>
<gene>
    <name evidence="4" type="ORF">HNQ39_003860</name>
</gene>
<dbReference type="RefSeq" id="WP_184200252.1">
    <property type="nucleotide sequence ID" value="NZ_JACHGW010000003.1"/>
</dbReference>
<feature type="domain" description="CT398-like coiled coil hairpin" evidence="3">
    <location>
        <begin position="23"/>
        <end position="192"/>
    </location>
</feature>
<keyword evidence="1" id="KW-0175">Coiled coil</keyword>
<comment type="caution">
    <text evidence="4">The sequence shown here is derived from an EMBL/GenBank/DDBJ whole genome shotgun (WGS) entry which is preliminary data.</text>
</comment>
<evidence type="ECO:0000313" key="4">
    <source>
        <dbReference type="EMBL" id="MBB6052050.1"/>
    </source>
</evidence>
<name>A0A7W9W8E4_ARMRO</name>
<dbReference type="Pfam" id="PF02591">
    <property type="entry name" value="Zn_ribbon_9"/>
    <property type="match status" value="1"/>
</dbReference>
<dbReference type="Gene3D" id="1.10.287.1490">
    <property type="match status" value="1"/>
</dbReference>
<feature type="coiled-coil region" evidence="1">
    <location>
        <begin position="42"/>
        <end position="115"/>
    </location>
</feature>
<dbReference type="Proteomes" id="UP000520814">
    <property type="component" value="Unassembled WGS sequence"/>
</dbReference>
<proteinExistence type="predicted"/>
<evidence type="ECO:0000259" key="3">
    <source>
        <dbReference type="Pfam" id="PF24481"/>
    </source>
</evidence>
<dbReference type="InterPro" id="IPR056003">
    <property type="entry name" value="CT398_CC_hairpin"/>
</dbReference>
<protein>
    <recommendedName>
        <fullName evidence="6">C4-type zinc ribbon domain-containing protein</fullName>
    </recommendedName>
</protein>
<evidence type="ECO:0000313" key="5">
    <source>
        <dbReference type="Proteomes" id="UP000520814"/>
    </source>
</evidence>
<dbReference type="InterPro" id="IPR003743">
    <property type="entry name" value="Zf-RING_7"/>
</dbReference>
<dbReference type="AlphaFoldDB" id="A0A7W9W8E4"/>
<reference evidence="4 5" key="1">
    <citation type="submission" date="2020-08" db="EMBL/GenBank/DDBJ databases">
        <title>Genomic Encyclopedia of Type Strains, Phase IV (KMG-IV): sequencing the most valuable type-strain genomes for metagenomic binning, comparative biology and taxonomic classification.</title>
        <authorList>
            <person name="Goeker M."/>
        </authorList>
    </citation>
    <scope>NUCLEOTIDE SEQUENCE [LARGE SCALE GENOMIC DNA]</scope>
    <source>
        <strain evidence="4 5">DSM 23562</strain>
    </source>
</reference>
<keyword evidence="5" id="KW-1185">Reference proteome</keyword>
<feature type="domain" description="C4-type zinc ribbon" evidence="2">
    <location>
        <begin position="205"/>
        <end position="237"/>
    </location>
</feature>
<accession>A0A7W9W8E4</accession>
<organism evidence="4 5">
    <name type="scientific">Armatimonas rosea</name>
    <dbReference type="NCBI Taxonomy" id="685828"/>
    <lineage>
        <taxon>Bacteria</taxon>
        <taxon>Bacillati</taxon>
        <taxon>Armatimonadota</taxon>
        <taxon>Armatimonadia</taxon>
        <taxon>Armatimonadales</taxon>
        <taxon>Armatimonadaceae</taxon>
        <taxon>Armatimonas</taxon>
    </lineage>
</organism>
<sequence length="241" mass="26244">MSKSLRENLLSLLALQAIDSLIEKAKATLAATDNGAAALGLYNTKKKEAEALRALATKAQSEQKDAELKLETIETKRKHEEKRLYGGSVTGSRDLENLQKELDMLGRQKDSAEEVVLLAMDAAAEAVALAEEAEREQLQQASRFKKVRAHFEARQKELMAELASLQAPREAAAKEVTDASLLARYDALRGKKQGVGCAPVGEDDSCGACHTRVNSQSGEAARRGEVLVFCEHCARILTPLR</sequence>
<evidence type="ECO:0008006" key="6">
    <source>
        <dbReference type="Google" id="ProtNLM"/>
    </source>
</evidence>